<dbReference type="GO" id="GO:0055088">
    <property type="term" value="P:lipid homeostasis"/>
    <property type="evidence" value="ECO:0007669"/>
    <property type="project" value="TreeGrafter"/>
</dbReference>
<dbReference type="GO" id="GO:0052689">
    <property type="term" value="F:carboxylic ester hydrolase activity"/>
    <property type="evidence" value="ECO:0007669"/>
    <property type="project" value="TreeGrafter"/>
</dbReference>
<name>A0AAV2YEG1_9STRA</name>
<feature type="transmembrane region" description="Helical" evidence="3">
    <location>
        <begin position="81"/>
        <end position="109"/>
    </location>
</feature>
<reference evidence="5" key="1">
    <citation type="submission" date="2022-11" db="EMBL/GenBank/DDBJ databases">
        <authorList>
            <person name="Morgan W.R."/>
            <person name="Tartar A."/>
        </authorList>
    </citation>
    <scope>NUCLEOTIDE SEQUENCE</scope>
    <source>
        <strain evidence="5">ARSEF 373</strain>
    </source>
</reference>
<evidence type="ECO:0000256" key="3">
    <source>
        <dbReference type="SAM" id="Phobius"/>
    </source>
</evidence>
<keyword evidence="6" id="KW-1185">Reference proteome</keyword>
<feature type="transmembrane region" description="Helical" evidence="3">
    <location>
        <begin position="530"/>
        <end position="552"/>
    </location>
</feature>
<feature type="transmembrane region" description="Helical" evidence="3">
    <location>
        <begin position="623"/>
        <end position="646"/>
    </location>
</feature>
<dbReference type="Proteomes" id="UP001146120">
    <property type="component" value="Unassembled WGS sequence"/>
</dbReference>
<keyword evidence="3" id="KW-0472">Membrane</keyword>
<reference evidence="5" key="2">
    <citation type="journal article" date="2023" name="Microbiol Resour">
        <title>Decontamination and Annotation of the Draft Genome Sequence of the Oomycete Lagenidium giganteum ARSEF 373.</title>
        <authorList>
            <person name="Morgan W.R."/>
            <person name="Tartar A."/>
        </authorList>
    </citation>
    <scope>NUCLEOTIDE SEQUENCE</scope>
    <source>
        <strain evidence="5">ARSEF 373</strain>
    </source>
</reference>
<dbReference type="GO" id="GO:0006654">
    <property type="term" value="P:phosphatidic acid biosynthetic process"/>
    <property type="evidence" value="ECO:0007669"/>
    <property type="project" value="TreeGrafter"/>
</dbReference>
<dbReference type="AlphaFoldDB" id="A0AAV2YEG1"/>
<keyword evidence="3" id="KW-1133">Transmembrane helix</keyword>
<feature type="region of interest" description="Disordered" evidence="2">
    <location>
        <begin position="1"/>
        <end position="30"/>
    </location>
</feature>
<feature type="domain" description="AB hydrolase-1" evidence="4">
    <location>
        <begin position="694"/>
        <end position="812"/>
    </location>
</feature>
<dbReference type="InterPro" id="IPR000073">
    <property type="entry name" value="AB_hydrolase_1"/>
</dbReference>
<feature type="compositionally biased region" description="Pro residues" evidence="2">
    <location>
        <begin position="21"/>
        <end position="30"/>
    </location>
</feature>
<evidence type="ECO:0000256" key="2">
    <source>
        <dbReference type="SAM" id="MobiDB-lite"/>
    </source>
</evidence>
<feature type="transmembrane region" description="Helical" evidence="3">
    <location>
        <begin position="147"/>
        <end position="171"/>
    </location>
</feature>
<comment type="similarity">
    <text evidence="1">Belongs to the peptidase S33 family. ABHD4/ABHD5 subfamily.</text>
</comment>
<evidence type="ECO:0000259" key="4">
    <source>
        <dbReference type="Pfam" id="PF00561"/>
    </source>
</evidence>
<dbReference type="Gene3D" id="3.40.50.1820">
    <property type="entry name" value="alpha/beta hydrolase"/>
    <property type="match status" value="2"/>
</dbReference>
<dbReference type="PANTHER" id="PTHR42886:SF29">
    <property type="entry name" value="PUMMELIG, ISOFORM A"/>
    <property type="match status" value="1"/>
</dbReference>
<proteinExistence type="inferred from homology"/>
<dbReference type="GO" id="GO:0042171">
    <property type="term" value="F:lysophosphatidic acid acyltransferase activity"/>
    <property type="evidence" value="ECO:0007669"/>
    <property type="project" value="TreeGrafter"/>
</dbReference>
<comment type="caution">
    <text evidence="5">The sequence shown here is derived from an EMBL/GenBank/DDBJ whole genome shotgun (WGS) entry which is preliminary data.</text>
</comment>
<evidence type="ECO:0000313" key="6">
    <source>
        <dbReference type="Proteomes" id="UP001146120"/>
    </source>
</evidence>
<dbReference type="PRINTS" id="PR00111">
    <property type="entry name" value="ABHYDROLASE"/>
</dbReference>
<keyword evidence="3" id="KW-0812">Transmembrane</keyword>
<feature type="transmembrane region" description="Helical" evidence="3">
    <location>
        <begin position="38"/>
        <end position="61"/>
    </location>
</feature>
<dbReference type="PANTHER" id="PTHR42886">
    <property type="entry name" value="RE40534P-RELATED"/>
    <property type="match status" value="1"/>
</dbReference>
<gene>
    <name evidence="5" type="ORF">N0F65_001564</name>
</gene>
<evidence type="ECO:0000313" key="5">
    <source>
        <dbReference type="EMBL" id="DAZ93212.1"/>
    </source>
</evidence>
<dbReference type="InterPro" id="IPR029058">
    <property type="entry name" value="AB_hydrolase_fold"/>
</dbReference>
<feature type="transmembrane region" description="Helical" evidence="3">
    <location>
        <begin position="121"/>
        <end position="141"/>
    </location>
</feature>
<accession>A0AAV2YEG1</accession>
<feature type="transmembrane region" description="Helical" evidence="3">
    <location>
        <begin position="564"/>
        <end position="592"/>
    </location>
</feature>
<dbReference type="Pfam" id="PF00561">
    <property type="entry name" value="Abhydrolase_1"/>
    <property type="match status" value="2"/>
</dbReference>
<dbReference type="SUPFAM" id="SSF53474">
    <property type="entry name" value="alpha/beta-Hydrolases"/>
    <property type="match status" value="2"/>
</dbReference>
<evidence type="ECO:0000256" key="1">
    <source>
        <dbReference type="ARBA" id="ARBA00038097"/>
    </source>
</evidence>
<dbReference type="EMBL" id="DAKRPA010000335">
    <property type="protein sequence ID" value="DAZ93212.1"/>
    <property type="molecule type" value="Genomic_DNA"/>
</dbReference>
<organism evidence="5 6">
    <name type="scientific">Lagenidium giganteum</name>
    <dbReference type="NCBI Taxonomy" id="4803"/>
    <lineage>
        <taxon>Eukaryota</taxon>
        <taxon>Sar</taxon>
        <taxon>Stramenopiles</taxon>
        <taxon>Oomycota</taxon>
        <taxon>Peronosporomycetes</taxon>
        <taxon>Pythiales</taxon>
        <taxon>Pythiaceae</taxon>
    </lineage>
</organism>
<sequence>MNQYTLSGRAGTPHLPNMAPRSPPPTPRPRPLSALQNGWVKITLLLMSPLIVSLLLLWWLVGTLLTMPPFVVGAVALASSWAVYLTLPGIPVALLDTPLVLTAAVGLIIASNRHQKWQSSVFALAALVYAIARGSVTSVAPGRTTELFNAALVFVAIFPVWLTLVHARLWLPADDKLLEDLERSIYRKYIVTDHEMQLVAGLGTVHVPYCGDSRHLPPRTLVLVHGYMAGNAFWAANLQTLAKWFNVYAVEWKGIGRSDRPTFKPKNDKAADDFFVESLEEWRRTIQLDRFILLGHSMGGMYSTYYAARYPQHIDHMILVSPAGVNSSPVTDDELPTFFKVVAALHITPMSMVRFVGPFGPALVRWILRKRISWVPPSNIIRSGDMDFDHITMYCYHNWALKKSGEIALYTHLHPGASARTTPLCELLAPGRAQVPVTFLYGGGSDWMDADHGEAVVRRLEKQHYAAFRLVPLAGHQVFMDNPTDFNHIVIEAVHEYERATAFGGVPSSGPPAPSAHSPRPSRMLENRKLQAAIVLLSPLLMLWRAIGYLLTMPPQATGVTGVIVIWLAYVLLPQVGTVETALALIAVLLVLTSNRKLKWQSGLVSLTALARRHAMKDRMTNIVGIFAAVFPVWVTLLHLCVWVPADDEELERLEHAIYKKFVSTKSEMSVVAGLGTVHVPYSGEPSRHHQPRTLVLVHGYMGGNVYWAANLQALSEWFDVCAVEWQGIGRSHRPTFEAKNDKEADDFNVESIERWRQAMQLERFVLCGHSMGVSLSMPACFRHFTRYPQHVAHLILVSPAGVNPSLVTNEQLATPWKVIGALGITPMSVIRFVGPFGPVLVR</sequence>
<protein>
    <recommendedName>
        <fullName evidence="4">AB hydrolase-1 domain-containing protein</fullName>
    </recommendedName>
</protein>
<feature type="domain" description="AB hydrolase-1" evidence="4">
    <location>
        <begin position="220"/>
        <end position="341"/>
    </location>
</feature>